<accession>A0A2S5R9Q9</accession>
<dbReference type="AlphaFoldDB" id="A0A2S5R9Q9"/>
<protein>
    <submittedName>
        <fullName evidence="1">Uncharacterized protein</fullName>
    </submittedName>
</protein>
<evidence type="ECO:0000313" key="1">
    <source>
        <dbReference type="EMBL" id="PPE04061.1"/>
    </source>
</evidence>
<name>A0A2S5R9Q9_9PROT</name>
<sequence>MSDGETGKRFGMGKQTVYRWNQCLEPNVVRSKLDPDAYQSERGVSAVGIFKTLRHLAVRHQKTLNHPKADLEKRSVLFQKRDQLKKQKLMNLDWRMIC</sequence>
<evidence type="ECO:0000313" key="2">
    <source>
        <dbReference type="Proteomes" id="UP000239425"/>
    </source>
</evidence>
<dbReference type="EMBL" id="PHHC01000079">
    <property type="protein sequence ID" value="PPE04061.1"/>
    <property type="molecule type" value="Genomic_DNA"/>
</dbReference>
<reference evidence="1 2" key="1">
    <citation type="submission" date="2017-11" db="EMBL/GenBank/DDBJ databases">
        <title>Comparative genomic analysis of Holospora spp., intranuclear symbionts of paramecia.</title>
        <authorList>
            <person name="Garushyants S.K."/>
            <person name="Beliavskaya A."/>
            <person name="Malko D.B."/>
            <person name="Logacheva M.D."/>
            <person name="Rautian M.S."/>
            <person name="Gelfand M.S."/>
        </authorList>
    </citation>
    <scope>NUCLEOTIDE SEQUENCE [LARGE SCALE GENOMIC DNA]</scope>
    <source>
        <strain evidence="2">02AZ16</strain>
    </source>
</reference>
<dbReference type="OrthoDB" id="565387at2"/>
<proteinExistence type="predicted"/>
<comment type="caution">
    <text evidence="1">The sequence shown here is derived from an EMBL/GenBank/DDBJ whole genome shotgun (WGS) entry which is preliminary data.</text>
</comment>
<dbReference type="Proteomes" id="UP000239425">
    <property type="component" value="Unassembled WGS sequence"/>
</dbReference>
<keyword evidence="2" id="KW-1185">Reference proteome</keyword>
<organism evidence="1 2">
    <name type="scientific">Holospora curviuscula</name>
    <dbReference type="NCBI Taxonomy" id="1082868"/>
    <lineage>
        <taxon>Bacteria</taxon>
        <taxon>Pseudomonadati</taxon>
        <taxon>Pseudomonadota</taxon>
        <taxon>Alphaproteobacteria</taxon>
        <taxon>Holosporales</taxon>
        <taxon>Holosporaceae</taxon>
        <taxon>Holospora</taxon>
    </lineage>
</organism>
<gene>
    <name evidence="1" type="ORF">HCUR_00596</name>
</gene>